<sequence>MGLLALLVSLPLIVLVSLSVFGGGQIFMPIFTWLWKSLAKWFNITITAEQINSVFAISNSTPGILSPKFATVTGYLVSEGQWWGYIAMLITYLAFCIPPILMMKLAMKYADKFEDSMFLKKLINIMNPVVTGIIVALAIQLFIGLIAPQVIFNKSAKEYFGLDYNDKTAVFFSGWRAIVLYVYVPIGIIVSLILYFKKIPMFGLILGNVIIALILFEPWLKVAS</sequence>
<feature type="transmembrane region" description="Helical" evidence="7">
    <location>
        <begin position="82"/>
        <end position="101"/>
    </location>
</feature>
<evidence type="ECO:0000256" key="5">
    <source>
        <dbReference type="ARBA" id="ARBA00022989"/>
    </source>
</evidence>
<evidence type="ECO:0000256" key="4">
    <source>
        <dbReference type="ARBA" id="ARBA00022692"/>
    </source>
</evidence>
<evidence type="ECO:0000256" key="6">
    <source>
        <dbReference type="ARBA" id="ARBA00023136"/>
    </source>
</evidence>
<feature type="transmembrane region" description="Helical" evidence="7">
    <location>
        <begin position="122"/>
        <end position="152"/>
    </location>
</feature>
<dbReference type="KEGG" id="mmir:HLA87_01385"/>
<dbReference type="Pfam" id="PF02417">
    <property type="entry name" value="Chromate_transp"/>
    <property type="match status" value="1"/>
</dbReference>
<keyword evidence="5 7" id="KW-1133">Transmembrane helix</keyword>
<dbReference type="GO" id="GO:0005886">
    <property type="term" value="C:plasma membrane"/>
    <property type="evidence" value="ECO:0007669"/>
    <property type="project" value="UniProtKB-SubCell"/>
</dbReference>
<keyword evidence="9" id="KW-1185">Reference proteome</keyword>
<feature type="transmembrane region" description="Helical" evidence="7">
    <location>
        <begin position="172"/>
        <end position="195"/>
    </location>
</feature>
<dbReference type="Proteomes" id="UP000500686">
    <property type="component" value="Chromosome"/>
</dbReference>
<evidence type="ECO:0000256" key="3">
    <source>
        <dbReference type="ARBA" id="ARBA00022475"/>
    </source>
</evidence>
<dbReference type="AlphaFoldDB" id="A0A6M4JBP9"/>
<dbReference type="GO" id="GO:0015109">
    <property type="term" value="F:chromate transmembrane transporter activity"/>
    <property type="evidence" value="ECO:0007669"/>
    <property type="project" value="InterPro"/>
</dbReference>
<protein>
    <submittedName>
        <fullName evidence="8">Chromate transporter</fullName>
    </submittedName>
</protein>
<keyword evidence="4 7" id="KW-0812">Transmembrane</keyword>
<evidence type="ECO:0000256" key="7">
    <source>
        <dbReference type="SAM" id="Phobius"/>
    </source>
</evidence>
<dbReference type="RefSeq" id="WP_336508864.1">
    <property type="nucleotide sequence ID" value="NZ_CP053096.1"/>
</dbReference>
<evidence type="ECO:0000313" key="9">
    <source>
        <dbReference type="Proteomes" id="UP000500686"/>
    </source>
</evidence>
<proteinExistence type="inferred from homology"/>
<keyword evidence="3" id="KW-1003">Cell membrane</keyword>
<evidence type="ECO:0000256" key="2">
    <source>
        <dbReference type="ARBA" id="ARBA00005262"/>
    </source>
</evidence>
<comment type="similarity">
    <text evidence="2">Belongs to the chromate ion transporter (CHR) (TC 2.A.51) family.</text>
</comment>
<comment type="subcellular location">
    <subcellularLocation>
        <location evidence="1">Cell membrane</location>
        <topology evidence="1">Multi-pass membrane protein</topology>
    </subcellularLocation>
</comment>
<accession>A0A6M4JBP9</accession>
<feature type="transmembrane region" description="Helical" evidence="7">
    <location>
        <begin position="202"/>
        <end position="220"/>
    </location>
</feature>
<evidence type="ECO:0000313" key="8">
    <source>
        <dbReference type="EMBL" id="QJR43436.1"/>
    </source>
</evidence>
<dbReference type="InterPro" id="IPR003370">
    <property type="entry name" value="Chromate_transpt"/>
</dbReference>
<name>A0A6M4JBP9_9MOLU</name>
<organism evidence="8 9">
    <name type="scientific">Mycoplasma miroungigenitalium</name>
    <dbReference type="NCBI Taxonomy" id="754515"/>
    <lineage>
        <taxon>Bacteria</taxon>
        <taxon>Bacillati</taxon>
        <taxon>Mycoplasmatota</taxon>
        <taxon>Mollicutes</taxon>
        <taxon>Mycoplasmataceae</taxon>
        <taxon>Mycoplasma</taxon>
    </lineage>
</organism>
<keyword evidence="6 7" id="KW-0472">Membrane</keyword>
<dbReference type="EMBL" id="CP053096">
    <property type="protein sequence ID" value="QJR43436.1"/>
    <property type="molecule type" value="Genomic_DNA"/>
</dbReference>
<reference evidence="8 9" key="1">
    <citation type="submission" date="2020-05" db="EMBL/GenBank/DDBJ databases">
        <title>Novel Mycoplasma species detected in Mirounga angustirostris (northern elephant seal) from the USA.</title>
        <authorList>
            <person name="Volokhov D.V."/>
        </authorList>
    </citation>
    <scope>NUCLEOTIDE SEQUENCE [LARGE SCALE GENOMIC DNA]</scope>
    <source>
        <strain evidence="8 9">Mirounga ES2806-GEN</strain>
    </source>
</reference>
<gene>
    <name evidence="8" type="ORF">HLA87_01385</name>
</gene>
<evidence type="ECO:0000256" key="1">
    <source>
        <dbReference type="ARBA" id="ARBA00004651"/>
    </source>
</evidence>